<dbReference type="KEGG" id="tet:TTHERM_01081610"/>
<dbReference type="InParanoid" id="Q22C08"/>
<dbReference type="AlphaFoldDB" id="Q22C08"/>
<proteinExistence type="predicted"/>
<feature type="transmembrane region" description="Helical" evidence="1">
    <location>
        <begin position="12"/>
        <end position="36"/>
    </location>
</feature>
<name>Q22C08_TETTS</name>
<keyword evidence="1 2" id="KW-0812">Transmembrane</keyword>
<dbReference type="GeneID" id="7842621"/>
<evidence type="ECO:0000256" key="1">
    <source>
        <dbReference type="SAM" id="Phobius"/>
    </source>
</evidence>
<evidence type="ECO:0000313" key="2">
    <source>
        <dbReference type="EMBL" id="EAR82801.3"/>
    </source>
</evidence>
<keyword evidence="3" id="KW-1185">Reference proteome</keyword>
<keyword evidence="1" id="KW-1133">Transmembrane helix</keyword>
<gene>
    <name evidence="2" type="ORF">TTHERM_01081610</name>
</gene>
<sequence>MTYAKNKLPLLQLICLISMKLYLLAILLSQYLSFIICSCNHQNQCFDQKKQQCKLVDGKEYIGKEKRYGYCVIDAIKYDLIDFCKSDYEPVCISQDRKSCIKVQNSNHIVAILDSENICIGLNEFTSNFNSPQKLKYIKKGFCQDLYGQIKLGQAKQNVSVLFLCNYLEGGQFRRQLYEIEHPVIQWVKINAQIQIKWMELLLLDFVSFKMNCIFTKYIVMKAYAKQKTLKTSTLVQIIRIPTLLQF</sequence>
<evidence type="ECO:0000313" key="3">
    <source>
        <dbReference type="Proteomes" id="UP000009168"/>
    </source>
</evidence>
<keyword evidence="1" id="KW-0472">Membrane</keyword>
<accession>Q22C08</accession>
<dbReference type="Proteomes" id="UP000009168">
    <property type="component" value="Unassembled WGS sequence"/>
</dbReference>
<organism evidence="2 3">
    <name type="scientific">Tetrahymena thermophila (strain SB210)</name>
    <dbReference type="NCBI Taxonomy" id="312017"/>
    <lineage>
        <taxon>Eukaryota</taxon>
        <taxon>Sar</taxon>
        <taxon>Alveolata</taxon>
        <taxon>Ciliophora</taxon>
        <taxon>Intramacronucleata</taxon>
        <taxon>Oligohymenophorea</taxon>
        <taxon>Hymenostomatida</taxon>
        <taxon>Tetrahymenina</taxon>
        <taxon>Tetrahymenidae</taxon>
        <taxon>Tetrahymena</taxon>
    </lineage>
</organism>
<dbReference type="RefSeq" id="XP_001030464.3">
    <property type="nucleotide sequence ID" value="XM_001030464.3"/>
</dbReference>
<dbReference type="HOGENOM" id="CLU_003241_0_0_1"/>
<reference evidence="3" key="1">
    <citation type="journal article" date="2006" name="PLoS Biol.">
        <title>Macronuclear genome sequence of the ciliate Tetrahymena thermophila, a model eukaryote.</title>
        <authorList>
            <person name="Eisen J.A."/>
            <person name="Coyne R.S."/>
            <person name="Wu M."/>
            <person name="Wu D."/>
            <person name="Thiagarajan M."/>
            <person name="Wortman J.R."/>
            <person name="Badger J.H."/>
            <person name="Ren Q."/>
            <person name="Amedeo P."/>
            <person name="Jones K.M."/>
            <person name="Tallon L.J."/>
            <person name="Delcher A.L."/>
            <person name="Salzberg S.L."/>
            <person name="Silva J.C."/>
            <person name="Haas B.J."/>
            <person name="Majoros W.H."/>
            <person name="Farzad M."/>
            <person name="Carlton J.M."/>
            <person name="Smith R.K. Jr."/>
            <person name="Garg J."/>
            <person name="Pearlman R.E."/>
            <person name="Karrer K.M."/>
            <person name="Sun L."/>
            <person name="Manning G."/>
            <person name="Elde N.C."/>
            <person name="Turkewitz A.P."/>
            <person name="Asai D.J."/>
            <person name="Wilkes D.E."/>
            <person name="Wang Y."/>
            <person name="Cai H."/>
            <person name="Collins K."/>
            <person name="Stewart B.A."/>
            <person name="Lee S.R."/>
            <person name="Wilamowska K."/>
            <person name="Weinberg Z."/>
            <person name="Ruzzo W.L."/>
            <person name="Wloga D."/>
            <person name="Gaertig J."/>
            <person name="Frankel J."/>
            <person name="Tsao C.-C."/>
            <person name="Gorovsky M.A."/>
            <person name="Keeling P.J."/>
            <person name="Waller R.F."/>
            <person name="Patron N.J."/>
            <person name="Cherry J.M."/>
            <person name="Stover N.A."/>
            <person name="Krieger C.J."/>
            <person name="del Toro C."/>
            <person name="Ryder H.F."/>
            <person name="Williamson S.C."/>
            <person name="Barbeau R.A."/>
            <person name="Hamilton E.P."/>
            <person name="Orias E."/>
        </authorList>
    </citation>
    <scope>NUCLEOTIDE SEQUENCE [LARGE SCALE GENOMIC DNA]</scope>
    <source>
        <strain evidence="3">SB210</strain>
    </source>
</reference>
<dbReference type="EMBL" id="GG662684">
    <property type="protein sequence ID" value="EAR82801.3"/>
    <property type="molecule type" value="Genomic_DNA"/>
</dbReference>
<protein>
    <submittedName>
        <fullName evidence="2">Transmembrane protein, putative</fullName>
    </submittedName>
</protein>